<dbReference type="Gene3D" id="3.90.400.10">
    <property type="entry name" value="Oligo-1,6-glucosidase, Domain 2"/>
    <property type="match status" value="1"/>
</dbReference>
<dbReference type="InterPro" id="IPR045857">
    <property type="entry name" value="O16G_dom_2"/>
</dbReference>
<sequence length="580" mass="63377">MTTQHNPSGPGWWHDAVIYQVYPRSFADGNGDGMGDLAGIRSRLPYLRDLGVDAVWLSPFYASPQADGGYDVADYRAIDPMFGTLPDAEAVIADAHDLGLRIIVDIVPNHCSDQHEWFRRAVAEGPGSTARERFHFRKGRGQNGELPPNDWESIFGGPAWTRLSDGEWYLHLFAPEQPDFNWEHPAVQDEFRSILRFWLDLGVDGFRVDVAHGLVKAPGLPDMGHGEQLKLLGNQVLPFFDQDGVHAVYRAWRAVLEEYAGDRIAVAEAWAPTTARTALYVRPDELHQAFNFHYLNTSWDADRLRTVIDESLDSVRPVGAPATWVLSNHDVVRHRTRLGGGLDRARAAALLMLALPGSAYLYQGEELGLPEVLDLPDEVRQDPSFFRANGQDGLRDGCRVPLPWSGDAAPYGFGTADPWLPQPADWAPLTVEAQTGDPDSTLELYRTALALRRAHPGLGAGDAVEWLDAPDGVLAFRRPGGLVCTANTTEAAVTLPERSGRRMLISSLSSLPSLPSLPSSPSSSPSLSDSSSPSPADLSYLSNTDSDELVAQGRVLVAQGGALVAQGCVIPADTTIWWEE</sequence>
<evidence type="ECO:0000313" key="5">
    <source>
        <dbReference type="Proteomes" id="UP000032458"/>
    </source>
</evidence>
<comment type="similarity">
    <text evidence="1">Belongs to the glycosyl hydrolase 13 family.</text>
</comment>
<dbReference type="PANTHER" id="PTHR10357:SF179">
    <property type="entry name" value="NEUTRAL AND BASIC AMINO ACID TRANSPORT PROTEIN RBAT"/>
    <property type="match status" value="1"/>
</dbReference>
<proteinExistence type="inferred from homology"/>
<dbReference type="InterPro" id="IPR017853">
    <property type="entry name" value="GH"/>
</dbReference>
<dbReference type="InterPro" id="IPR006047">
    <property type="entry name" value="GH13_cat_dom"/>
</dbReference>
<keyword evidence="5" id="KW-1185">Reference proteome</keyword>
<dbReference type="EMBL" id="JRKI01000010">
    <property type="protein sequence ID" value="KIZ18107.1"/>
    <property type="molecule type" value="Genomic_DNA"/>
</dbReference>
<dbReference type="RefSeq" id="WP_044364161.1">
    <property type="nucleotide sequence ID" value="NZ_JRKI01000010.1"/>
</dbReference>
<feature type="domain" description="Glycosyl hydrolase family 13 catalytic" evidence="3">
    <location>
        <begin position="20"/>
        <end position="395"/>
    </location>
</feature>
<dbReference type="PATRIC" id="fig|1240678.4.peg.1832"/>
<organism evidence="4 5">
    <name type="scientific">Streptomyces natalensis ATCC 27448</name>
    <dbReference type="NCBI Taxonomy" id="1240678"/>
    <lineage>
        <taxon>Bacteria</taxon>
        <taxon>Bacillati</taxon>
        <taxon>Actinomycetota</taxon>
        <taxon>Actinomycetes</taxon>
        <taxon>Kitasatosporales</taxon>
        <taxon>Streptomycetaceae</taxon>
        <taxon>Streptomyces</taxon>
    </lineage>
</organism>
<comment type="caution">
    <text evidence="4">The sequence shown here is derived from an EMBL/GenBank/DDBJ whole genome shotgun (WGS) entry which is preliminary data.</text>
</comment>
<dbReference type="GO" id="GO:0004556">
    <property type="term" value="F:alpha-amylase activity"/>
    <property type="evidence" value="ECO:0007669"/>
    <property type="project" value="TreeGrafter"/>
</dbReference>
<dbReference type="CDD" id="cd11332">
    <property type="entry name" value="AmyAc_OligoGlu_TS"/>
    <property type="match status" value="1"/>
</dbReference>
<evidence type="ECO:0000313" key="4">
    <source>
        <dbReference type="EMBL" id="KIZ18107.1"/>
    </source>
</evidence>
<dbReference type="Gene3D" id="3.20.20.80">
    <property type="entry name" value="Glycosidases"/>
    <property type="match status" value="1"/>
</dbReference>
<gene>
    <name evidence="4" type="ORF">SNA_08755</name>
</gene>
<evidence type="ECO:0000256" key="2">
    <source>
        <dbReference type="SAM" id="MobiDB-lite"/>
    </source>
</evidence>
<dbReference type="SMART" id="SM00642">
    <property type="entry name" value="Aamy"/>
    <property type="match status" value="1"/>
</dbReference>
<accession>A0A0D7CRS1</accession>
<reference evidence="4 5" key="1">
    <citation type="submission" date="2014-09" db="EMBL/GenBank/DDBJ databases">
        <title>Draft genome sequence of Streptomyces natalensis ATCC 27448, producer of the antifungal pimaricin.</title>
        <authorList>
            <person name="Mendes M.V."/>
            <person name="Beites T."/>
            <person name="Pires S."/>
            <person name="Santos C.L."/>
            <person name="Moradas-Ferreira P."/>
        </authorList>
    </citation>
    <scope>NUCLEOTIDE SEQUENCE [LARGE SCALE GENOMIC DNA]</scope>
    <source>
        <strain evidence="4 5">ATCC 27448</strain>
    </source>
</reference>
<evidence type="ECO:0000256" key="1">
    <source>
        <dbReference type="ARBA" id="ARBA00008061"/>
    </source>
</evidence>
<dbReference type="Proteomes" id="UP000032458">
    <property type="component" value="Unassembled WGS sequence"/>
</dbReference>
<dbReference type="Pfam" id="PF00128">
    <property type="entry name" value="Alpha-amylase"/>
    <property type="match status" value="1"/>
</dbReference>
<dbReference type="AlphaFoldDB" id="A0A0D7CRS1"/>
<dbReference type="GO" id="GO:0009313">
    <property type="term" value="P:oligosaccharide catabolic process"/>
    <property type="evidence" value="ECO:0007669"/>
    <property type="project" value="TreeGrafter"/>
</dbReference>
<feature type="region of interest" description="Disordered" evidence="2">
    <location>
        <begin position="511"/>
        <end position="541"/>
    </location>
</feature>
<name>A0A0D7CRS1_9ACTN</name>
<dbReference type="PANTHER" id="PTHR10357">
    <property type="entry name" value="ALPHA-AMYLASE FAMILY MEMBER"/>
    <property type="match status" value="1"/>
</dbReference>
<dbReference type="SUPFAM" id="SSF51445">
    <property type="entry name" value="(Trans)glycosidases"/>
    <property type="match status" value="1"/>
</dbReference>
<evidence type="ECO:0000259" key="3">
    <source>
        <dbReference type="SMART" id="SM00642"/>
    </source>
</evidence>
<protein>
    <submittedName>
        <fullName evidence="4">Alpha-glucosidase</fullName>
    </submittedName>
</protein>